<evidence type="ECO:0000313" key="1">
    <source>
        <dbReference type="EMBL" id="GAA2717363.1"/>
    </source>
</evidence>
<evidence type="ECO:0000313" key="2">
    <source>
        <dbReference type="Proteomes" id="UP001500886"/>
    </source>
</evidence>
<dbReference type="Proteomes" id="UP001500886">
    <property type="component" value="Unassembled WGS sequence"/>
</dbReference>
<dbReference type="EMBL" id="BAAASL010000010">
    <property type="protein sequence ID" value="GAA2717363.1"/>
    <property type="molecule type" value="Genomic_DNA"/>
</dbReference>
<accession>A0ABN3TR19</accession>
<name>A0ABN3TR19_9ACTN</name>
<sequence>MAEGELAAAAMWLGPVETLRSFHVRRGQAFGWPVWLVAVGVPSKASVLHSVYGRKVGAGRAAHATPHPHLVGRHSLYRWTAEISPPGRSSCWGGVLIGRP</sequence>
<protein>
    <submittedName>
        <fullName evidence="1">Uncharacterized protein</fullName>
    </submittedName>
</protein>
<comment type="caution">
    <text evidence="1">The sequence shown here is derived from an EMBL/GenBank/DDBJ whole genome shotgun (WGS) entry which is preliminary data.</text>
</comment>
<keyword evidence="2" id="KW-1185">Reference proteome</keyword>
<gene>
    <name evidence="1" type="ORF">GCM10010315_30360</name>
</gene>
<reference evidence="1 2" key="1">
    <citation type="journal article" date="2019" name="Int. J. Syst. Evol. Microbiol.">
        <title>The Global Catalogue of Microorganisms (GCM) 10K type strain sequencing project: providing services to taxonomists for standard genome sequencing and annotation.</title>
        <authorList>
            <consortium name="The Broad Institute Genomics Platform"/>
            <consortium name="The Broad Institute Genome Sequencing Center for Infectious Disease"/>
            <person name="Wu L."/>
            <person name="Ma J."/>
        </authorList>
    </citation>
    <scope>NUCLEOTIDE SEQUENCE [LARGE SCALE GENOMIC DNA]</scope>
    <source>
        <strain evidence="1 2">JCM 4542</strain>
    </source>
</reference>
<proteinExistence type="predicted"/>
<organism evidence="1 2">
    <name type="scientific">Streptomyces luteosporeus</name>
    <dbReference type="NCBI Taxonomy" id="173856"/>
    <lineage>
        <taxon>Bacteria</taxon>
        <taxon>Bacillati</taxon>
        <taxon>Actinomycetota</taxon>
        <taxon>Actinomycetes</taxon>
        <taxon>Kitasatosporales</taxon>
        <taxon>Streptomycetaceae</taxon>
        <taxon>Streptomyces</taxon>
    </lineage>
</organism>